<evidence type="ECO:0000256" key="3">
    <source>
        <dbReference type="ARBA" id="ARBA00022553"/>
    </source>
</evidence>
<dbReference type="Pfam" id="PF12282">
    <property type="entry name" value="GAF_PdtaS"/>
    <property type="match status" value="1"/>
</dbReference>
<dbReference type="InterPro" id="IPR038424">
    <property type="entry name" value="H_kinase_PdtaS_GAF_sf"/>
</dbReference>
<dbReference type="Pfam" id="PF02518">
    <property type="entry name" value="HATPase_c"/>
    <property type="match status" value="1"/>
</dbReference>
<dbReference type="InterPro" id="IPR022066">
    <property type="entry name" value="PdtaS_GAF"/>
</dbReference>
<keyword evidence="4" id="KW-0808">Transferase</keyword>
<evidence type="ECO:0000256" key="6">
    <source>
        <dbReference type="ARBA" id="ARBA00022777"/>
    </source>
</evidence>
<evidence type="ECO:0000313" key="9">
    <source>
        <dbReference type="EMBL" id="SUZ86029.1"/>
    </source>
</evidence>
<dbReference type="InterPro" id="IPR035965">
    <property type="entry name" value="PAS-like_dom_sf"/>
</dbReference>
<dbReference type="InterPro" id="IPR013656">
    <property type="entry name" value="PAS_4"/>
</dbReference>
<dbReference type="GO" id="GO:0004673">
    <property type="term" value="F:protein histidine kinase activity"/>
    <property type="evidence" value="ECO:0007669"/>
    <property type="project" value="UniProtKB-EC"/>
</dbReference>
<protein>
    <recommendedName>
        <fullName evidence="2">histidine kinase</fullName>
        <ecNumber evidence="2">2.7.13.3</ecNumber>
    </recommendedName>
</protein>
<dbReference type="SMART" id="SM00387">
    <property type="entry name" value="HATPase_c"/>
    <property type="match status" value="1"/>
</dbReference>
<dbReference type="InterPro" id="IPR003594">
    <property type="entry name" value="HATPase_dom"/>
</dbReference>
<feature type="domain" description="Histidine kinase" evidence="8">
    <location>
        <begin position="287"/>
        <end position="488"/>
    </location>
</feature>
<dbReference type="PRINTS" id="PR00344">
    <property type="entry name" value="BCTRLSENSOR"/>
</dbReference>
<dbReference type="PANTHER" id="PTHR41523:SF8">
    <property type="entry name" value="ETHYLENE RESPONSE SENSOR PROTEIN"/>
    <property type="match status" value="1"/>
</dbReference>
<keyword evidence="6" id="KW-0418">Kinase</keyword>
<evidence type="ECO:0000256" key="5">
    <source>
        <dbReference type="ARBA" id="ARBA00022741"/>
    </source>
</evidence>
<dbReference type="AlphaFoldDB" id="A0A381R5G2"/>
<keyword evidence="7" id="KW-0067">ATP-binding</keyword>
<dbReference type="PANTHER" id="PTHR41523">
    <property type="entry name" value="TWO-COMPONENT SYSTEM SENSOR PROTEIN"/>
    <property type="match status" value="1"/>
</dbReference>
<gene>
    <name evidence="9" type="ORF">METZ01_LOCUS38883</name>
</gene>
<dbReference type="Pfam" id="PF07568">
    <property type="entry name" value="HisKA_2"/>
    <property type="match status" value="1"/>
</dbReference>
<dbReference type="EMBL" id="UINC01001661">
    <property type="protein sequence ID" value="SUZ86029.1"/>
    <property type="molecule type" value="Genomic_DNA"/>
</dbReference>
<evidence type="ECO:0000256" key="1">
    <source>
        <dbReference type="ARBA" id="ARBA00000085"/>
    </source>
</evidence>
<comment type="catalytic activity">
    <reaction evidence="1">
        <text>ATP + protein L-histidine = ADP + protein N-phospho-L-histidine.</text>
        <dbReference type="EC" id="2.7.13.3"/>
    </reaction>
</comment>
<dbReference type="InterPro" id="IPR004358">
    <property type="entry name" value="Sig_transdc_His_kin-like_C"/>
</dbReference>
<dbReference type="Pfam" id="PF08448">
    <property type="entry name" value="PAS_4"/>
    <property type="match status" value="1"/>
</dbReference>
<name>A0A381R5G2_9ZZZZ</name>
<accession>A0A381R5G2</accession>
<dbReference type="InterPro" id="IPR011495">
    <property type="entry name" value="Sig_transdc_His_kin_sub2_dim/P"/>
</dbReference>
<dbReference type="Gene3D" id="3.30.450.280">
    <property type="entry name" value="GAF domain"/>
    <property type="match status" value="1"/>
</dbReference>
<keyword evidence="3" id="KW-0597">Phosphoprotein</keyword>
<organism evidence="9">
    <name type="scientific">marine metagenome</name>
    <dbReference type="NCBI Taxonomy" id="408172"/>
    <lineage>
        <taxon>unclassified sequences</taxon>
        <taxon>metagenomes</taxon>
        <taxon>ecological metagenomes</taxon>
    </lineage>
</organism>
<dbReference type="InterPro" id="IPR011102">
    <property type="entry name" value="Sig_transdc_His_kinase_HWE"/>
</dbReference>
<dbReference type="EC" id="2.7.13.3" evidence="2"/>
<evidence type="ECO:0000256" key="7">
    <source>
        <dbReference type="ARBA" id="ARBA00022840"/>
    </source>
</evidence>
<evidence type="ECO:0000259" key="8">
    <source>
        <dbReference type="PROSITE" id="PS50109"/>
    </source>
</evidence>
<dbReference type="InterPro" id="IPR036890">
    <property type="entry name" value="HATPase_C_sf"/>
</dbReference>
<keyword evidence="5" id="KW-0547">Nucleotide-binding</keyword>
<sequence length="501" mass="55149">MATLAELCRTRTGLGEDDVAHLQDLTGSWALLADLSFADLLLYAPETDELESPLVLLGHVRPTTGTTLYRADLVGQVFRRSRRPLIAECLDEKRIVEGSIHVGVDRDIALKVVPVRRGDETIAVLARERHRPGDRPMSEQERTYLSVFDRFALMLDRGEFPYRDEERFRHRTPRVGDGLLLVDREGRIEFASPNAVSVMHRMGMHRAVVGARLDDSGLGPEMLRSAFAKRTSVIEEVVRGTETTVVSHCLPLFDEGRATGAIVLVRDVTDLRRRDRLLVSKDATIREVHHRVKNNLQTISSLLRLQARRLTSDEARAAVGESVRRIGAISVVHEALAQSADHDVSFTEIVKPLVRVVEESVSMPERPLHFEVTGDAGILPAQVTTTLAVVVTELIQNAVDHAFVGSSAPEDGSPGRVEVSLDRRPDVLVIDVVDDGIGLPDDFDLSDATGLGLTLVRTFVEVELGGTISLRQGDDDGTVAEVRIPSSRLVSPLDDARDPRA</sequence>
<reference evidence="9" key="1">
    <citation type="submission" date="2018-05" db="EMBL/GenBank/DDBJ databases">
        <authorList>
            <person name="Lanie J.A."/>
            <person name="Ng W.-L."/>
            <person name="Kazmierczak K.M."/>
            <person name="Andrzejewski T.M."/>
            <person name="Davidsen T.M."/>
            <person name="Wayne K.J."/>
            <person name="Tettelin H."/>
            <person name="Glass J.I."/>
            <person name="Rusch D."/>
            <person name="Podicherti R."/>
            <person name="Tsui H.-C.T."/>
            <person name="Winkler M.E."/>
        </authorList>
    </citation>
    <scope>NUCLEOTIDE SEQUENCE</scope>
</reference>
<dbReference type="Gene3D" id="3.30.565.10">
    <property type="entry name" value="Histidine kinase-like ATPase, C-terminal domain"/>
    <property type="match status" value="1"/>
</dbReference>
<dbReference type="Gene3D" id="3.30.450.20">
    <property type="entry name" value="PAS domain"/>
    <property type="match status" value="1"/>
</dbReference>
<dbReference type="SUPFAM" id="SSF55785">
    <property type="entry name" value="PYP-like sensor domain (PAS domain)"/>
    <property type="match status" value="1"/>
</dbReference>
<dbReference type="SMART" id="SM00911">
    <property type="entry name" value="HWE_HK"/>
    <property type="match status" value="1"/>
</dbReference>
<evidence type="ECO:0000256" key="2">
    <source>
        <dbReference type="ARBA" id="ARBA00012438"/>
    </source>
</evidence>
<dbReference type="SUPFAM" id="SSF55874">
    <property type="entry name" value="ATPase domain of HSP90 chaperone/DNA topoisomerase II/histidine kinase"/>
    <property type="match status" value="1"/>
</dbReference>
<proteinExistence type="predicted"/>
<dbReference type="InterPro" id="IPR005467">
    <property type="entry name" value="His_kinase_dom"/>
</dbReference>
<dbReference type="GO" id="GO:0005524">
    <property type="term" value="F:ATP binding"/>
    <property type="evidence" value="ECO:0007669"/>
    <property type="project" value="UniProtKB-KW"/>
</dbReference>
<dbReference type="PROSITE" id="PS50109">
    <property type="entry name" value="HIS_KIN"/>
    <property type="match status" value="1"/>
</dbReference>
<evidence type="ECO:0000256" key="4">
    <source>
        <dbReference type="ARBA" id="ARBA00022679"/>
    </source>
</evidence>